<sequence>MSNKLIVKDEVLIEASPPEIWEVLTLPKYVSQWDELPEDYPDHPMTEGSEVVWNHPNSGRTITKIIKAMEPKELKIALYSSTWEEKVNEGDISYIYKLENRNGSTLLKIEIGDFSLLADGQKYYDASAEFAAESKHIIKKLAENL</sequence>
<accession>A0A8J2ZT20</accession>
<feature type="domain" description="Activator of Hsp90 ATPase homologue 1/2-like C-terminal" evidence="2">
    <location>
        <begin position="15"/>
        <end position="126"/>
    </location>
</feature>
<organism evidence="3 4">
    <name type="scientific">Compostibacillus humi</name>
    <dbReference type="NCBI Taxonomy" id="1245525"/>
    <lineage>
        <taxon>Bacteria</taxon>
        <taxon>Bacillati</taxon>
        <taxon>Bacillota</taxon>
        <taxon>Bacilli</taxon>
        <taxon>Bacillales</taxon>
        <taxon>Bacillaceae</taxon>
        <taxon>Compostibacillus</taxon>
    </lineage>
</organism>
<dbReference type="InterPro" id="IPR023393">
    <property type="entry name" value="START-like_dom_sf"/>
</dbReference>
<gene>
    <name evidence="3" type="ORF">GCM10010978_16130</name>
</gene>
<evidence type="ECO:0000313" key="4">
    <source>
        <dbReference type="Proteomes" id="UP000602050"/>
    </source>
</evidence>
<evidence type="ECO:0000259" key="2">
    <source>
        <dbReference type="Pfam" id="PF08327"/>
    </source>
</evidence>
<protein>
    <recommendedName>
        <fullName evidence="2">Activator of Hsp90 ATPase homologue 1/2-like C-terminal domain-containing protein</fullName>
    </recommendedName>
</protein>
<dbReference type="RefSeq" id="WP_188391879.1">
    <property type="nucleotide sequence ID" value="NZ_BMEV01000025.1"/>
</dbReference>
<dbReference type="SUPFAM" id="SSF55961">
    <property type="entry name" value="Bet v1-like"/>
    <property type="match status" value="1"/>
</dbReference>
<reference evidence="3" key="1">
    <citation type="journal article" date="2014" name="Int. J. Syst. Evol. Microbiol.">
        <title>Complete genome sequence of Corynebacterium casei LMG S-19264T (=DSM 44701T), isolated from a smear-ripened cheese.</title>
        <authorList>
            <consortium name="US DOE Joint Genome Institute (JGI-PGF)"/>
            <person name="Walter F."/>
            <person name="Albersmeier A."/>
            <person name="Kalinowski J."/>
            <person name="Ruckert C."/>
        </authorList>
    </citation>
    <scope>NUCLEOTIDE SEQUENCE</scope>
    <source>
        <strain evidence="3">CGMCC 1.12360</strain>
    </source>
</reference>
<reference evidence="3" key="2">
    <citation type="submission" date="2020-09" db="EMBL/GenBank/DDBJ databases">
        <authorList>
            <person name="Sun Q."/>
            <person name="Zhou Y."/>
        </authorList>
    </citation>
    <scope>NUCLEOTIDE SEQUENCE</scope>
    <source>
        <strain evidence="3">CGMCC 1.12360</strain>
    </source>
</reference>
<dbReference type="Gene3D" id="3.30.530.20">
    <property type="match status" value="1"/>
</dbReference>
<dbReference type="Proteomes" id="UP000602050">
    <property type="component" value="Unassembled WGS sequence"/>
</dbReference>
<comment type="similarity">
    <text evidence="1">Belongs to the AHA1 family.</text>
</comment>
<name>A0A8J2ZT20_9BACI</name>
<comment type="caution">
    <text evidence="3">The sequence shown here is derived from an EMBL/GenBank/DDBJ whole genome shotgun (WGS) entry which is preliminary data.</text>
</comment>
<dbReference type="InterPro" id="IPR013538">
    <property type="entry name" value="ASHA1/2-like_C"/>
</dbReference>
<keyword evidence="4" id="KW-1185">Reference proteome</keyword>
<dbReference type="AlphaFoldDB" id="A0A8J2ZT20"/>
<proteinExistence type="inferred from homology"/>
<dbReference type="EMBL" id="BMEV01000025">
    <property type="protein sequence ID" value="GGH75860.1"/>
    <property type="molecule type" value="Genomic_DNA"/>
</dbReference>
<evidence type="ECO:0000313" key="3">
    <source>
        <dbReference type="EMBL" id="GGH75860.1"/>
    </source>
</evidence>
<dbReference type="Pfam" id="PF08327">
    <property type="entry name" value="AHSA1"/>
    <property type="match status" value="1"/>
</dbReference>
<evidence type="ECO:0000256" key="1">
    <source>
        <dbReference type="ARBA" id="ARBA00006817"/>
    </source>
</evidence>